<name>A0ABR9MYT7_9MICO</name>
<comment type="caution">
    <text evidence="1">The sequence shown here is derived from an EMBL/GenBank/DDBJ whole genome shotgun (WGS) entry which is preliminary data.</text>
</comment>
<gene>
    <name evidence="1" type="ORF">IHE71_12655</name>
</gene>
<dbReference type="Proteomes" id="UP000625527">
    <property type="component" value="Unassembled WGS sequence"/>
</dbReference>
<evidence type="ECO:0000313" key="1">
    <source>
        <dbReference type="EMBL" id="MBE1876558.1"/>
    </source>
</evidence>
<proteinExistence type="predicted"/>
<dbReference type="EMBL" id="JADAQT010000087">
    <property type="protein sequence ID" value="MBE1876558.1"/>
    <property type="molecule type" value="Genomic_DNA"/>
</dbReference>
<dbReference type="PANTHER" id="PTHR12526:SF627">
    <property type="entry name" value="D-RHAMNOSYLTRANSFERASE WBPZ"/>
    <property type="match status" value="1"/>
</dbReference>
<evidence type="ECO:0000313" key="2">
    <source>
        <dbReference type="Proteomes" id="UP000625527"/>
    </source>
</evidence>
<keyword evidence="2" id="KW-1185">Reference proteome</keyword>
<dbReference type="Gene3D" id="3.40.50.2000">
    <property type="entry name" value="Glycogen Phosphorylase B"/>
    <property type="match status" value="1"/>
</dbReference>
<accession>A0ABR9MYT7</accession>
<dbReference type="SUPFAM" id="SSF53756">
    <property type="entry name" value="UDP-Glycosyltransferase/glycogen phosphorylase"/>
    <property type="match status" value="2"/>
</dbReference>
<protein>
    <submittedName>
        <fullName evidence="1">Glycosyltransferase family 4 protein</fullName>
    </submittedName>
</protein>
<dbReference type="PANTHER" id="PTHR12526">
    <property type="entry name" value="GLYCOSYLTRANSFERASE"/>
    <property type="match status" value="1"/>
</dbReference>
<dbReference type="RefSeq" id="WP_192863129.1">
    <property type="nucleotide sequence ID" value="NZ_JADAQT010000087.1"/>
</dbReference>
<sequence>MRILLWHVHGSWTTAFVQGGHEYVVPVLPGRPPDGRGRADTWDWPSTVRELTPREVRHAVDRGAVDVVLLQRPHEARLLREWTGRHAGTDLPAVYLEHDAPGGPAAATRHPLADVDVVARGGVPIVHVTDFNALMWDTGTARTVVIDHGVPDPGHRYTGERERLAAVVNEPVRRSRAAGTDILLRLARELPAEVYGMGTARLAEHLAPLGPVAAGTAGRLYDLPQPELHERLGGARLYLHPYRWTSLGLALLEAMALGMPVLALPVTAAYAAVPPEAGVLSADPDELAAVARRWLGDPAEAAAYGKSAREHVLRRYPLDLFLERWSTLLTQEVSHADRHDL</sequence>
<dbReference type="CDD" id="cd03801">
    <property type="entry name" value="GT4_PimA-like"/>
    <property type="match status" value="1"/>
</dbReference>
<reference evidence="1 2" key="1">
    <citation type="submission" date="2020-10" db="EMBL/GenBank/DDBJ databases">
        <title>Myceligenerans pegani sp. nov., an endophytic actinomycete isolated from Peganum harmala L. in Xinjiang, China.</title>
        <authorList>
            <person name="Xin L."/>
        </authorList>
    </citation>
    <scope>NUCLEOTIDE SEQUENCE [LARGE SCALE GENOMIC DNA]</scope>
    <source>
        <strain evidence="1 2">TRM65318</strain>
    </source>
</reference>
<organism evidence="1 2">
    <name type="scientific">Myceligenerans pegani</name>
    <dbReference type="NCBI Taxonomy" id="2776917"/>
    <lineage>
        <taxon>Bacteria</taxon>
        <taxon>Bacillati</taxon>
        <taxon>Actinomycetota</taxon>
        <taxon>Actinomycetes</taxon>
        <taxon>Micrococcales</taxon>
        <taxon>Promicromonosporaceae</taxon>
        <taxon>Myceligenerans</taxon>
    </lineage>
</organism>
<dbReference type="Pfam" id="PF13692">
    <property type="entry name" value="Glyco_trans_1_4"/>
    <property type="match status" value="1"/>
</dbReference>